<evidence type="ECO:0000313" key="8">
    <source>
        <dbReference type="EMBL" id="EAN85827.1"/>
    </source>
</evidence>
<dbReference type="AlphaFoldDB" id="Q4CZX5"/>
<dbReference type="EMBL" id="AAHK01001342">
    <property type="protein sequence ID" value="EAN85827.1"/>
    <property type="molecule type" value="Genomic_DNA"/>
</dbReference>
<dbReference type="Proteomes" id="UP000002296">
    <property type="component" value="Unassembled WGS sequence"/>
</dbReference>
<keyword evidence="6 7" id="KW-0472">Membrane</keyword>
<comment type="caution">
    <text evidence="7">Lacks conserved residue(s) required for the propagation of feature annotation.</text>
</comment>
<dbReference type="GeneID" id="3537948"/>
<dbReference type="InterPro" id="IPR004240">
    <property type="entry name" value="EMP70"/>
</dbReference>
<comment type="caution">
    <text evidence="8">The sequence shown here is derived from an EMBL/GenBank/DDBJ whole genome shotgun (WGS) entry which is preliminary data.</text>
</comment>
<dbReference type="GO" id="GO:0072657">
    <property type="term" value="P:protein localization to membrane"/>
    <property type="evidence" value="ECO:0007669"/>
    <property type="project" value="TreeGrafter"/>
</dbReference>
<dbReference type="PANTHER" id="PTHR10766">
    <property type="entry name" value="TRANSMEMBRANE 9 SUPERFAMILY PROTEIN"/>
    <property type="match status" value="1"/>
</dbReference>
<proteinExistence type="inferred from homology"/>
<sequence length="158" mass="17721">SSIPRIVSEKSVNKRCLYVFGGGLVPFTAAFVEVVYILGSFWNGEPFHYFGYLTAILFVVAVICAEVTVVVTYSMLSEEDYEWWWVSFMTSGSCGFYFFLYSIVYLFAALEIRQLLSMALYCIYMMGLSVVLCVALGTLGFLASAHFVRTIYGAIKAD</sequence>
<dbReference type="PaxDb" id="353153-Q4CZX5"/>
<feature type="transmembrane region" description="Helical" evidence="7">
    <location>
        <begin position="119"/>
        <end position="143"/>
    </location>
</feature>
<dbReference type="Pfam" id="PF02990">
    <property type="entry name" value="EMP70"/>
    <property type="match status" value="1"/>
</dbReference>
<evidence type="ECO:0000313" key="9">
    <source>
        <dbReference type="Proteomes" id="UP000002296"/>
    </source>
</evidence>
<comment type="subcellular location">
    <subcellularLocation>
        <location evidence="1">Membrane</location>
        <topology evidence="1">Multi-pass membrane protein</topology>
    </subcellularLocation>
</comment>
<organism evidence="8 9">
    <name type="scientific">Trypanosoma cruzi (strain CL Brener)</name>
    <dbReference type="NCBI Taxonomy" id="353153"/>
    <lineage>
        <taxon>Eukaryota</taxon>
        <taxon>Discoba</taxon>
        <taxon>Euglenozoa</taxon>
        <taxon>Kinetoplastea</taxon>
        <taxon>Metakinetoplastina</taxon>
        <taxon>Trypanosomatida</taxon>
        <taxon>Trypanosomatidae</taxon>
        <taxon>Trypanosoma</taxon>
        <taxon>Schizotrypanum</taxon>
    </lineage>
</organism>
<reference evidence="8 9" key="1">
    <citation type="journal article" date="2005" name="Science">
        <title>The genome sequence of Trypanosoma cruzi, etiologic agent of Chagas disease.</title>
        <authorList>
            <person name="El-Sayed N.M."/>
            <person name="Myler P.J."/>
            <person name="Bartholomeu D.C."/>
            <person name="Nilsson D."/>
            <person name="Aggarwal G."/>
            <person name="Tran A.N."/>
            <person name="Ghedin E."/>
            <person name="Worthey E.A."/>
            <person name="Delcher A.L."/>
            <person name="Blandin G."/>
            <person name="Westenberger S.J."/>
            <person name="Caler E."/>
            <person name="Cerqueira G.C."/>
            <person name="Branche C."/>
            <person name="Haas B."/>
            <person name="Anupama A."/>
            <person name="Arner E."/>
            <person name="Aslund L."/>
            <person name="Attipoe P."/>
            <person name="Bontempi E."/>
            <person name="Bringaud F."/>
            <person name="Burton P."/>
            <person name="Cadag E."/>
            <person name="Campbell D.A."/>
            <person name="Carrington M."/>
            <person name="Crabtree J."/>
            <person name="Darban H."/>
            <person name="da Silveira J.F."/>
            <person name="de Jong P."/>
            <person name="Edwards K."/>
            <person name="Englund P.T."/>
            <person name="Fazelina G."/>
            <person name="Feldblyum T."/>
            <person name="Ferella M."/>
            <person name="Frasch A.C."/>
            <person name="Gull K."/>
            <person name="Horn D."/>
            <person name="Hou L."/>
            <person name="Huang Y."/>
            <person name="Kindlund E."/>
            <person name="Klingbeil M."/>
            <person name="Kluge S."/>
            <person name="Koo H."/>
            <person name="Lacerda D."/>
            <person name="Levin M.J."/>
            <person name="Lorenzi H."/>
            <person name="Louie T."/>
            <person name="Machado C.R."/>
            <person name="McCulloch R."/>
            <person name="McKenna A."/>
            <person name="Mizuno Y."/>
            <person name="Mottram J.C."/>
            <person name="Nelson S."/>
            <person name="Ochaya S."/>
            <person name="Osoegawa K."/>
            <person name="Pai G."/>
            <person name="Parsons M."/>
            <person name="Pentony M."/>
            <person name="Pettersson U."/>
            <person name="Pop M."/>
            <person name="Ramirez J.L."/>
            <person name="Rinta J."/>
            <person name="Robertson L."/>
            <person name="Salzberg S.L."/>
            <person name="Sanchez D.O."/>
            <person name="Seyler A."/>
            <person name="Sharma R."/>
            <person name="Shetty J."/>
            <person name="Simpson A.J."/>
            <person name="Sisk E."/>
            <person name="Tammi M.T."/>
            <person name="Tarleton R."/>
            <person name="Teixeira S."/>
            <person name="Van Aken S."/>
            <person name="Vogt C."/>
            <person name="Ward P.N."/>
            <person name="Wickstead B."/>
            <person name="Wortman J."/>
            <person name="White O."/>
            <person name="Fraser C.M."/>
            <person name="Stuart K.D."/>
            <person name="Andersson B."/>
        </authorList>
    </citation>
    <scope>NUCLEOTIDE SEQUENCE [LARGE SCALE GENOMIC DNA]</scope>
    <source>
        <strain evidence="8 9">CL Brener</strain>
    </source>
</reference>
<feature type="transmembrane region" description="Helical" evidence="7">
    <location>
        <begin position="50"/>
        <end position="71"/>
    </location>
</feature>
<comment type="similarity">
    <text evidence="2 7">Belongs to the nonaspanin (TM9SF) (TC 9.A.2) family.</text>
</comment>
<dbReference type="eggNOG" id="KOG1278">
    <property type="taxonomic scope" value="Eukaryota"/>
</dbReference>
<keyword evidence="4" id="KW-0732">Signal</keyword>
<evidence type="ECO:0000256" key="1">
    <source>
        <dbReference type="ARBA" id="ARBA00004141"/>
    </source>
</evidence>
<evidence type="ECO:0000256" key="7">
    <source>
        <dbReference type="RuleBase" id="RU363079"/>
    </source>
</evidence>
<dbReference type="InParanoid" id="Q4CZX5"/>
<keyword evidence="9" id="KW-1185">Reference proteome</keyword>
<keyword evidence="5 7" id="KW-1133">Transmembrane helix</keyword>
<feature type="non-terminal residue" evidence="8">
    <location>
        <position position="1"/>
    </location>
</feature>
<evidence type="ECO:0000256" key="2">
    <source>
        <dbReference type="ARBA" id="ARBA00005227"/>
    </source>
</evidence>
<evidence type="ECO:0000256" key="6">
    <source>
        <dbReference type="ARBA" id="ARBA00023136"/>
    </source>
</evidence>
<dbReference type="OMA" id="WWRSVIV"/>
<evidence type="ECO:0000256" key="5">
    <source>
        <dbReference type="ARBA" id="ARBA00022989"/>
    </source>
</evidence>
<keyword evidence="3 7" id="KW-0812">Transmembrane</keyword>
<dbReference type="GO" id="GO:0016020">
    <property type="term" value="C:membrane"/>
    <property type="evidence" value="ECO:0007669"/>
    <property type="project" value="UniProtKB-SubCell"/>
</dbReference>
<dbReference type="RefSeq" id="XP_807678.1">
    <property type="nucleotide sequence ID" value="XM_802585.1"/>
</dbReference>
<gene>
    <name evidence="8" type="ORF">Tc00.1047053503929.5</name>
</gene>
<evidence type="ECO:0000256" key="3">
    <source>
        <dbReference type="ARBA" id="ARBA00022692"/>
    </source>
</evidence>
<dbReference type="GO" id="GO:0005737">
    <property type="term" value="C:cytoplasm"/>
    <property type="evidence" value="ECO:0007669"/>
    <property type="project" value="UniProtKB-ARBA"/>
</dbReference>
<feature type="transmembrane region" description="Helical" evidence="7">
    <location>
        <begin position="83"/>
        <end position="107"/>
    </location>
</feature>
<evidence type="ECO:0000256" key="4">
    <source>
        <dbReference type="ARBA" id="ARBA00022729"/>
    </source>
</evidence>
<accession>Q4CZX5</accession>
<protein>
    <recommendedName>
        <fullName evidence="7">Transmembrane 9 superfamily member</fullName>
    </recommendedName>
</protein>
<name>Q4CZX5_TRYCC</name>
<dbReference type="PANTHER" id="PTHR10766:SF111">
    <property type="entry name" value="TRANSMEMBRANE 9 SUPERFAMILY MEMBER 2"/>
    <property type="match status" value="1"/>
</dbReference>
<feature type="transmembrane region" description="Helical" evidence="7">
    <location>
        <begin position="17"/>
        <end position="38"/>
    </location>
</feature>
<dbReference type="KEGG" id="tcr:503929.5"/>